<sequence length="494" mass="57012">MLKYITYNDALNDNIFDNGKDRIIFMIPAHNEEYSIGNTLKSIINQGVLLGITQDVFIALDNCTDNTQKVIESYKDDLNLYLLTTVDNTQRKAGALNQLYQLFYGDRRLPEQFKDSYVDKVKHIKAFVGVDADVYLGESSLSTLFNELYKKYKTGAVSANYQCLMPEKVSSIPRNDPNREFLLKHGKFSGWFGRFITFCQNMEFSDWTIKQKHNHHTAEINGGQCTIFKPEALEEVFNTSKLNGIYNNDTDTEDLALTQDMRELGWDCAISDTARCFVDSMTTYNTYTVQRTKWVSGTLDYMLKAGLSTHYSRTLWLKEAGLLLNLFIRVLLVVLIPSAILLHQFQWNWIWIFPILLASMINLTIAIKTPNHRFVDLLLAFLNISPEIYLWITLRVHIGVWVRLFKVDKSDTWAEQEKAEKGLNSFNWLPFIAILFIVLVISGLVYFKLITLESALVVIRPYINRGFDILTDLTLLMLVIMIFKLFKFRGGFKA</sequence>
<dbReference type="EMBL" id="MF787246">
    <property type="protein sequence ID" value="ATG86366.1"/>
    <property type="molecule type" value="Genomic_DNA"/>
</dbReference>
<feature type="transmembrane region" description="Helical" evidence="3">
    <location>
        <begin position="467"/>
        <end position="486"/>
    </location>
</feature>
<feature type="transmembrane region" description="Helical" evidence="3">
    <location>
        <begin position="349"/>
        <end position="368"/>
    </location>
</feature>
<dbReference type="InterPro" id="IPR029044">
    <property type="entry name" value="Nucleotide-diphossugar_trans"/>
</dbReference>
<keyword evidence="3" id="KW-0472">Membrane</keyword>
<keyword evidence="2 5" id="KW-0808">Transferase</keyword>
<feature type="transmembrane region" description="Helical" evidence="3">
    <location>
        <begin position="322"/>
        <end position="342"/>
    </location>
</feature>
<proteinExistence type="predicted"/>
<feature type="transmembrane region" description="Helical" evidence="3">
    <location>
        <begin position="388"/>
        <end position="405"/>
    </location>
</feature>
<dbReference type="Proteomes" id="UP000229296">
    <property type="component" value="Segment"/>
</dbReference>
<feature type="domain" description="Glycosyltransferase 2-like" evidence="4">
    <location>
        <begin position="26"/>
        <end position="174"/>
    </location>
</feature>
<dbReference type="PANTHER" id="PTHR43630">
    <property type="entry name" value="POLY-BETA-1,6-N-ACETYL-D-GLUCOSAMINE SYNTHASE"/>
    <property type="match status" value="1"/>
</dbReference>
<keyword evidence="3" id="KW-0812">Transmembrane</keyword>
<dbReference type="SUPFAM" id="SSF53448">
    <property type="entry name" value="Nucleotide-diphospho-sugar transferases"/>
    <property type="match status" value="1"/>
</dbReference>
<accession>A0A291I9K1</accession>
<dbReference type="GO" id="GO:0016757">
    <property type="term" value="F:glycosyltransferase activity"/>
    <property type="evidence" value="ECO:0007669"/>
    <property type="project" value="UniProtKB-KW"/>
</dbReference>
<evidence type="ECO:0000259" key="4">
    <source>
        <dbReference type="Pfam" id="PF00535"/>
    </source>
</evidence>
<keyword evidence="3" id="KW-1133">Transmembrane helix</keyword>
<keyword evidence="1" id="KW-0328">Glycosyltransferase</keyword>
<organism evidence="5 6">
    <name type="scientific">Lactobacillus phage LpeD</name>
    <dbReference type="NCBI Taxonomy" id="2041210"/>
    <lineage>
        <taxon>Viruses</taxon>
        <taxon>Duplodnaviria</taxon>
        <taxon>Heunggongvirae</taxon>
        <taxon>Uroviricota</taxon>
        <taxon>Caudoviricetes</taxon>
        <taxon>Herelleviridae</taxon>
        <taxon>Elpedvirus</taxon>
        <taxon>Elpedvirus LpeD</taxon>
    </lineage>
</organism>
<evidence type="ECO:0000256" key="2">
    <source>
        <dbReference type="ARBA" id="ARBA00022679"/>
    </source>
</evidence>
<keyword evidence="6" id="KW-1185">Reference proteome</keyword>
<dbReference type="PANTHER" id="PTHR43630:SF1">
    <property type="entry name" value="POLY-BETA-1,6-N-ACETYL-D-GLUCOSAMINE SYNTHASE"/>
    <property type="match status" value="1"/>
</dbReference>
<protein>
    <submittedName>
        <fullName evidence="5">Glycosyl transferase family 2</fullName>
    </submittedName>
</protein>
<dbReference type="Pfam" id="PF00535">
    <property type="entry name" value="Glycos_transf_2"/>
    <property type="match status" value="1"/>
</dbReference>
<reference evidence="5 6" key="1">
    <citation type="submission" date="2017-08" db="EMBL/GenBank/DDBJ databases">
        <title>Isolation and Characterization of phages of Lactobacillus pentosus and plantarum.</title>
        <authorList>
            <person name="Qi R."/>
            <person name="Yu M."/>
            <person name="Qiao X."/>
            <person name="Li Y."/>
        </authorList>
    </citation>
    <scope>NUCLEOTIDE SEQUENCE [LARGE SCALE GENOMIC DNA]</scope>
</reference>
<name>A0A291I9K1_9CAUD</name>
<feature type="transmembrane region" description="Helical" evidence="3">
    <location>
        <begin position="426"/>
        <end position="447"/>
    </location>
</feature>
<evidence type="ECO:0000313" key="6">
    <source>
        <dbReference type="Proteomes" id="UP000229296"/>
    </source>
</evidence>
<dbReference type="InterPro" id="IPR001173">
    <property type="entry name" value="Glyco_trans_2-like"/>
</dbReference>
<evidence type="ECO:0000313" key="5">
    <source>
        <dbReference type="EMBL" id="ATG86366.1"/>
    </source>
</evidence>
<evidence type="ECO:0000256" key="3">
    <source>
        <dbReference type="SAM" id="Phobius"/>
    </source>
</evidence>
<dbReference type="Gene3D" id="3.90.550.10">
    <property type="entry name" value="Spore Coat Polysaccharide Biosynthesis Protein SpsA, Chain A"/>
    <property type="match status" value="1"/>
</dbReference>
<dbReference type="CDD" id="cd06423">
    <property type="entry name" value="CESA_like"/>
    <property type="match status" value="1"/>
</dbReference>
<gene>
    <name evidence="5" type="ORF">LpeD_81</name>
</gene>
<evidence type="ECO:0000256" key="1">
    <source>
        <dbReference type="ARBA" id="ARBA00022676"/>
    </source>
</evidence>